<protein>
    <submittedName>
        <fullName evidence="2">Helix-turn-helix domain</fullName>
    </submittedName>
</protein>
<accession>A0A173QX44</accession>
<dbReference type="EMBL" id="CYXT01000001">
    <property type="protein sequence ID" value="CUM69848.1"/>
    <property type="molecule type" value="Genomic_DNA"/>
</dbReference>
<feature type="domain" description="HTH cro/C1-type" evidence="1">
    <location>
        <begin position="10"/>
        <end position="64"/>
    </location>
</feature>
<dbReference type="Pfam" id="PF01381">
    <property type="entry name" value="HTH_3"/>
    <property type="match status" value="1"/>
</dbReference>
<organism evidence="2 3">
    <name type="scientific">Anaerostipes hadrus</name>
    <dbReference type="NCBI Taxonomy" id="649756"/>
    <lineage>
        <taxon>Bacteria</taxon>
        <taxon>Bacillati</taxon>
        <taxon>Bacillota</taxon>
        <taxon>Clostridia</taxon>
        <taxon>Lachnospirales</taxon>
        <taxon>Lachnospiraceae</taxon>
        <taxon>Anaerostipes</taxon>
    </lineage>
</organism>
<name>A0A173QX44_ANAHA</name>
<dbReference type="PROSITE" id="PS50943">
    <property type="entry name" value="HTH_CROC1"/>
    <property type="match status" value="1"/>
</dbReference>
<dbReference type="SUPFAM" id="SSF47413">
    <property type="entry name" value="lambda repressor-like DNA-binding domains"/>
    <property type="match status" value="1"/>
</dbReference>
<dbReference type="InterPro" id="IPR010982">
    <property type="entry name" value="Lambda_DNA-bd_dom_sf"/>
</dbReference>
<dbReference type="AlphaFoldDB" id="A0A173QX44"/>
<dbReference type="RefSeq" id="WP_005333350.1">
    <property type="nucleotide sequence ID" value="NZ_CYXT01000001.1"/>
</dbReference>
<reference evidence="2 3" key="1">
    <citation type="submission" date="2015-09" db="EMBL/GenBank/DDBJ databases">
        <authorList>
            <consortium name="Pathogen Informatics"/>
        </authorList>
    </citation>
    <scope>NUCLEOTIDE SEQUENCE [LARGE SCALE GENOMIC DNA]</scope>
    <source>
        <strain evidence="2 3">2789STDY5608868</strain>
    </source>
</reference>
<evidence type="ECO:0000313" key="2">
    <source>
        <dbReference type="EMBL" id="CUM69848.1"/>
    </source>
</evidence>
<evidence type="ECO:0000313" key="3">
    <source>
        <dbReference type="Proteomes" id="UP000095598"/>
    </source>
</evidence>
<dbReference type="SMART" id="SM00530">
    <property type="entry name" value="HTH_XRE"/>
    <property type="match status" value="1"/>
</dbReference>
<proteinExistence type="predicted"/>
<dbReference type="CDD" id="cd00093">
    <property type="entry name" value="HTH_XRE"/>
    <property type="match status" value="1"/>
</dbReference>
<gene>
    <name evidence="2" type="ORF">ERS852425_00084</name>
</gene>
<dbReference type="Gene3D" id="1.10.260.40">
    <property type="entry name" value="lambda repressor-like DNA-binding domains"/>
    <property type="match status" value="1"/>
</dbReference>
<dbReference type="InterPro" id="IPR001387">
    <property type="entry name" value="Cro/C1-type_HTH"/>
</dbReference>
<dbReference type="Proteomes" id="UP000095598">
    <property type="component" value="Unassembled WGS sequence"/>
</dbReference>
<dbReference type="GO" id="GO:0003677">
    <property type="term" value="F:DNA binding"/>
    <property type="evidence" value="ECO:0007669"/>
    <property type="project" value="InterPro"/>
</dbReference>
<sequence length="105" mass="12188">MDKNFIGERISELRLKKNVSEYQMSLDLGKNKSYIQSLTSGRSLPTMQSFLDICDYLEVTPQQFFDSELHNLPLIDKATDLMKQLDDEDMLALISMLNRLALKRK</sequence>
<dbReference type="GeneID" id="92823388"/>
<evidence type="ECO:0000259" key="1">
    <source>
        <dbReference type="PROSITE" id="PS50943"/>
    </source>
</evidence>